<dbReference type="Gene3D" id="3.10.20.370">
    <property type="match status" value="1"/>
</dbReference>
<dbReference type="PANTHER" id="PTHR34072:SF57">
    <property type="entry name" value="RNA-DIRECTED DNA POLYMERASE"/>
    <property type="match status" value="1"/>
</dbReference>
<dbReference type="GO" id="GO:0016787">
    <property type="term" value="F:hydrolase activity"/>
    <property type="evidence" value="ECO:0007669"/>
    <property type="project" value="UniProtKB-KW"/>
</dbReference>
<evidence type="ECO:0000256" key="4">
    <source>
        <dbReference type="ARBA" id="ARBA00022759"/>
    </source>
</evidence>
<dbReference type="GO" id="GO:0003964">
    <property type="term" value="F:RNA-directed DNA polymerase activity"/>
    <property type="evidence" value="ECO:0007669"/>
    <property type="project" value="UniProtKB-KW"/>
</dbReference>
<dbReference type="GO" id="GO:0004519">
    <property type="term" value="F:endonuclease activity"/>
    <property type="evidence" value="ECO:0007669"/>
    <property type="project" value="UniProtKB-KW"/>
</dbReference>
<keyword evidence="6" id="KW-0695">RNA-directed DNA polymerase</keyword>
<evidence type="ECO:0000256" key="6">
    <source>
        <dbReference type="ARBA" id="ARBA00022918"/>
    </source>
</evidence>
<dbReference type="Pfam" id="PF17917">
    <property type="entry name" value="RT_RNaseH"/>
    <property type="match status" value="1"/>
</dbReference>
<evidence type="ECO:0000259" key="7">
    <source>
        <dbReference type="Pfam" id="PF17917"/>
    </source>
</evidence>
<protein>
    <recommendedName>
        <fullName evidence="7">Reverse transcriptase RNase H-like domain-containing protein</fullName>
    </recommendedName>
</protein>
<dbReference type="AlphaFoldDB" id="A0A9R1X7U7"/>
<keyword evidence="2" id="KW-0548">Nucleotidyltransferase</keyword>
<evidence type="ECO:0000256" key="2">
    <source>
        <dbReference type="ARBA" id="ARBA00022695"/>
    </source>
</evidence>
<keyword evidence="1" id="KW-0808">Transferase</keyword>
<keyword evidence="5" id="KW-0378">Hydrolase</keyword>
<keyword evidence="4" id="KW-0255">Endonuclease</keyword>
<evidence type="ECO:0000256" key="3">
    <source>
        <dbReference type="ARBA" id="ARBA00022722"/>
    </source>
</evidence>
<evidence type="ECO:0000313" key="9">
    <source>
        <dbReference type="Proteomes" id="UP000235145"/>
    </source>
</evidence>
<name>A0A9R1X7U7_LACSA</name>
<reference evidence="8 9" key="1">
    <citation type="journal article" date="2017" name="Nat. Commun.">
        <title>Genome assembly with in vitro proximity ligation data and whole-genome triplication in lettuce.</title>
        <authorList>
            <person name="Reyes-Chin-Wo S."/>
            <person name="Wang Z."/>
            <person name="Yang X."/>
            <person name="Kozik A."/>
            <person name="Arikit S."/>
            <person name="Song C."/>
            <person name="Xia L."/>
            <person name="Froenicke L."/>
            <person name="Lavelle D.O."/>
            <person name="Truco M.J."/>
            <person name="Xia R."/>
            <person name="Zhu S."/>
            <person name="Xu C."/>
            <person name="Xu H."/>
            <person name="Xu X."/>
            <person name="Cox K."/>
            <person name="Korf I."/>
            <person name="Meyers B.C."/>
            <person name="Michelmore R.W."/>
        </authorList>
    </citation>
    <scope>NUCLEOTIDE SEQUENCE [LARGE SCALE GENOMIC DNA]</scope>
    <source>
        <strain evidence="9">cv. Salinas</strain>
        <tissue evidence="8">Seedlings</tissue>
    </source>
</reference>
<dbReference type="Proteomes" id="UP000235145">
    <property type="component" value="Unassembled WGS sequence"/>
</dbReference>
<evidence type="ECO:0000313" key="8">
    <source>
        <dbReference type="EMBL" id="KAJ0200809.1"/>
    </source>
</evidence>
<sequence>MDVDFDFNVACHEAFDKLKRLAHAPIIQRPNWELPFEIMRDASNFAIGVILGQKEGKASQVIYYASKTLDNALANYSTTEKELLAIVFALEKFRQYLLGTKVIVYSEHAALKYLMTKKDAKPWLIWWIILLQEFDLEIKEKSGAKNLVADHLSRLNIGDSFSPILDEFSDEHLLYISNTIPWYFDIVNYLVMKEIPHTFTKHQKAKLKNDSKYYVWDEPYLWKLLEQSSSRIDRF</sequence>
<proteinExistence type="predicted"/>
<evidence type="ECO:0000256" key="1">
    <source>
        <dbReference type="ARBA" id="ARBA00022679"/>
    </source>
</evidence>
<gene>
    <name evidence="8" type="ORF">LSAT_V11C600336230</name>
</gene>
<keyword evidence="3" id="KW-0540">Nuclease</keyword>
<feature type="domain" description="Reverse transcriptase RNase H-like" evidence="7">
    <location>
        <begin position="33"/>
        <end position="134"/>
    </location>
</feature>
<dbReference type="InterPro" id="IPR041373">
    <property type="entry name" value="RT_RNaseH"/>
</dbReference>
<dbReference type="PANTHER" id="PTHR34072">
    <property type="entry name" value="ENZYMATIC POLYPROTEIN-RELATED"/>
    <property type="match status" value="1"/>
</dbReference>
<organism evidence="8 9">
    <name type="scientific">Lactuca sativa</name>
    <name type="common">Garden lettuce</name>
    <dbReference type="NCBI Taxonomy" id="4236"/>
    <lineage>
        <taxon>Eukaryota</taxon>
        <taxon>Viridiplantae</taxon>
        <taxon>Streptophyta</taxon>
        <taxon>Embryophyta</taxon>
        <taxon>Tracheophyta</taxon>
        <taxon>Spermatophyta</taxon>
        <taxon>Magnoliopsida</taxon>
        <taxon>eudicotyledons</taxon>
        <taxon>Gunneridae</taxon>
        <taxon>Pentapetalae</taxon>
        <taxon>asterids</taxon>
        <taxon>campanulids</taxon>
        <taxon>Asterales</taxon>
        <taxon>Asteraceae</taxon>
        <taxon>Cichorioideae</taxon>
        <taxon>Cichorieae</taxon>
        <taxon>Lactucinae</taxon>
        <taxon>Lactuca</taxon>
    </lineage>
</organism>
<dbReference type="SUPFAM" id="SSF56672">
    <property type="entry name" value="DNA/RNA polymerases"/>
    <property type="match status" value="1"/>
</dbReference>
<comment type="caution">
    <text evidence="8">The sequence shown here is derived from an EMBL/GenBank/DDBJ whole genome shotgun (WGS) entry which is preliminary data.</text>
</comment>
<accession>A0A9R1X7U7</accession>
<dbReference type="CDD" id="cd09274">
    <property type="entry name" value="RNase_HI_RT_Ty3"/>
    <property type="match status" value="1"/>
</dbReference>
<evidence type="ECO:0000256" key="5">
    <source>
        <dbReference type="ARBA" id="ARBA00022801"/>
    </source>
</evidence>
<dbReference type="EMBL" id="NBSK02000006">
    <property type="protein sequence ID" value="KAJ0200809.1"/>
    <property type="molecule type" value="Genomic_DNA"/>
</dbReference>
<dbReference type="InterPro" id="IPR043502">
    <property type="entry name" value="DNA/RNA_pol_sf"/>
</dbReference>
<dbReference type="FunFam" id="3.10.20.370:FF:000001">
    <property type="entry name" value="Retrovirus-related Pol polyprotein from transposon 17.6-like protein"/>
    <property type="match status" value="1"/>
</dbReference>
<keyword evidence="9" id="KW-1185">Reference proteome</keyword>